<accession>A0A017SVF2</accession>
<dbReference type="EMBL" id="ASRX01000094">
    <property type="protein sequence ID" value="EYF00949.1"/>
    <property type="molecule type" value="Genomic_DNA"/>
</dbReference>
<organism evidence="1 2">
    <name type="scientific">Chondromyces apiculatus DSM 436</name>
    <dbReference type="NCBI Taxonomy" id="1192034"/>
    <lineage>
        <taxon>Bacteria</taxon>
        <taxon>Pseudomonadati</taxon>
        <taxon>Myxococcota</taxon>
        <taxon>Polyangia</taxon>
        <taxon>Polyangiales</taxon>
        <taxon>Polyangiaceae</taxon>
        <taxon>Chondromyces</taxon>
    </lineage>
</organism>
<keyword evidence="2" id="KW-1185">Reference proteome</keyword>
<proteinExistence type="predicted"/>
<reference evidence="1 2" key="1">
    <citation type="submission" date="2013-05" db="EMBL/GenBank/DDBJ databases">
        <title>Genome assembly of Chondromyces apiculatus DSM 436.</title>
        <authorList>
            <person name="Sharma G."/>
            <person name="Khatri I."/>
            <person name="Kaur C."/>
            <person name="Mayilraj S."/>
            <person name="Subramanian S."/>
        </authorList>
    </citation>
    <scope>NUCLEOTIDE SEQUENCE [LARGE SCALE GENOMIC DNA]</scope>
    <source>
        <strain evidence="1 2">DSM 436</strain>
    </source>
</reference>
<dbReference type="AlphaFoldDB" id="A0A017SVF2"/>
<name>A0A017SVF2_9BACT</name>
<comment type="caution">
    <text evidence="1">The sequence shown here is derived from an EMBL/GenBank/DDBJ whole genome shotgun (WGS) entry which is preliminary data.</text>
</comment>
<dbReference type="Proteomes" id="UP000019678">
    <property type="component" value="Unassembled WGS sequence"/>
</dbReference>
<protein>
    <submittedName>
        <fullName evidence="1">Uncharacterized protein</fullName>
    </submittedName>
</protein>
<sequence>MSIVAFADANGVQDDASCYGIGVISVKAEGLERFNALFH</sequence>
<evidence type="ECO:0000313" key="1">
    <source>
        <dbReference type="EMBL" id="EYF00949.1"/>
    </source>
</evidence>
<evidence type="ECO:0000313" key="2">
    <source>
        <dbReference type="Proteomes" id="UP000019678"/>
    </source>
</evidence>
<gene>
    <name evidence="1" type="ORF">CAP_8897</name>
</gene>